<reference evidence="1" key="2">
    <citation type="journal article" date="2015" name="Data Brief">
        <title>Shoot transcriptome of the giant reed, Arundo donax.</title>
        <authorList>
            <person name="Barrero R.A."/>
            <person name="Guerrero F.D."/>
            <person name="Moolhuijzen P."/>
            <person name="Goolsby J.A."/>
            <person name="Tidwell J."/>
            <person name="Bellgard S.E."/>
            <person name="Bellgard M.I."/>
        </authorList>
    </citation>
    <scope>NUCLEOTIDE SEQUENCE</scope>
    <source>
        <tissue evidence="1">Shoot tissue taken approximately 20 cm above the soil surface</tissue>
    </source>
</reference>
<evidence type="ECO:0000313" key="1">
    <source>
        <dbReference type="EMBL" id="JAE38236.1"/>
    </source>
</evidence>
<reference evidence="1" key="1">
    <citation type="submission" date="2014-09" db="EMBL/GenBank/DDBJ databases">
        <authorList>
            <person name="Magalhaes I.L.F."/>
            <person name="Oliveira U."/>
            <person name="Santos F.R."/>
            <person name="Vidigal T.H.D.A."/>
            <person name="Brescovit A.D."/>
            <person name="Santos A.J."/>
        </authorList>
    </citation>
    <scope>NUCLEOTIDE SEQUENCE</scope>
    <source>
        <tissue evidence="1">Shoot tissue taken approximately 20 cm above the soil surface</tissue>
    </source>
</reference>
<organism evidence="1">
    <name type="scientific">Arundo donax</name>
    <name type="common">Giant reed</name>
    <name type="synonym">Donax arundinaceus</name>
    <dbReference type="NCBI Taxonomy" id="35708"/>
    <lineage>
        <taxon>Eukaryota</taxon>
        <taxon>Viridiplantae</taxon>
        <taxon>Streptophyta</taxon>
        <taxon>Embryophyta</taxon>
        <taxon>Tracheophyta</taxon>
        <taxon>Spermatophyta</taxon>
        <taxon>Magnoliopsida</taxon>
        <taxon>Liliopsida</taxon>
        <taxon>Poales</taxon>
        <taxon>Poaceae</taxon>
        <taxon>PACMAD clade</taxon>
        <taxon>Arundinoideae</taxon>
        <taxon>Arundineae</taxon>
        <taxon>Arundo</taxon>
    </lineage>
</organism>
<proteinExistence type="predicted"/>
<dbReference type="AlphaFoldDB" id="A0A0A9HTM7"/>
<sequence length="40" mass="4298">MTSAILVLSTNVKVTYPSTSEVYGGCIDEICRVPTMTLFG</sequence>
<dbReference type="EMBL" id="GBRH01159660">
    <property type="protein sequence ID" value="JAE38236.1"/>
    <property type="molecule type" value="Transcribed_RNA"/>
</dbReference>
<name>A0A0A9HTM7_ARUDO</name>
<protein>
    <submittedName>
        <fullName evidence="1">Uncharacterized protein</fullName>
    </submittedName>
</protein>
<accession>A0A0A9HTM7</accession>